<dbReference type="Gene3D" id="1.10.10.10">
    <property type="entry name" value="Winged helix-like DNA-binding domain superfamily/Winged helix DNA-binding domain"/>
    <property type="match status" value="1"/>
</dbReference>
<dbReference type="PROSITE" id="PS50042">
    <property type="entry name" value="CNMP_BINDING_3"/>
    <property type="match status" value="1"/>
</dbReference>
<dbReference type="Pfam" id="PF00027">
    <property type="entry name" value="cNMP_binding"/>
    <property type="match status" value="1"/>
</dbReference>
<dbReference type="PANTHER" id="PTHR24567:SF74">
    <property type="entry name" value="HTH-TYPE TRANSCRIPTIONAL REGULATOR ARCR"/>
    <property type="match status" value="1"/>
</dbReference>
<gene>
    <name evidence="7" type="ORF">GGQ67_003541</name>
</gene>
<evidence type="ECO:0000256" key="4">
    <source>
        <dbReference type="SAM" id="Phobius"/>
    </source>
</evidence>
<keyword evidence="4" id="KW-0472">Membrane</keyword>
<evidence type="ECO:0000256" key="2">
    <source>
        <dbReference type="ARBA" id="ARBA00023125"/>
    </source>
</evidence>
<dbReference type="CDD" id="cd00038">
    <property type="entry name" value="CAP_ED"/>
    <property type="match status" value="1"/>
</dbReference>
<name>A0A7W6GC85_9HYPH</name>
<keyword evidence="3" id="KW-0804">Transcription</keyword>
<dbReference type="GO" id="GO:0003700">
    <property type="term" value="F:DNA-binding transcription factor activity"/>
    <property type="evidence" value="ECO:0007669"/>
    <property type="project" value="TreeGrafter"/>
</dbReference>
<feature type="domain" description="Cyclic nucleotide-binding" evidence="5">
    <location>
        <begin position="14"/>
        <end position="133"/>
    </location>
</feature>
<dbReference type="EMBL" id="JACIDW010000012">
    <property type="protein sequence ID" value="MBB3965862.1"/>
    <property type="molecule type" value="Genomic_DNA"/>
</dbReference>
<keyword evidence="4" id="KW-1133">Transmembrane helix</keyword>
<keyword evidence="4" id="KW-0812">Transmembrane</keyword>
<feature type="domain" description="HTH crp-type" evidence="6">
    <location>
        <begin position="147"/>
        <end position="215"/>
    </location>
</feature>
<evidence type="ECO:0000256" key="1">
    <source>
        <dbReference type="ARBA" id="ARBA00023015"/>
    </source>
</evidence>
<dbReference type="SUPFAM" id="SSF46785">
    <property type="entry name" value="Winged helix' DNA-binding domain"/>
    <property type="match status" value="1"/>
</dbReference>
<keyword evidence="8" id="KW-1185">Reference proteome</keyword>
<dbReference type="SMART" id="SM00100">
    <property type="entry name" value="cNMP"/>
    <property type="match status" value="1"/>
</dbReference>
<evidence type="ECO:0000259" key="6">
    <source>
        <dbReference type="PROSITE" id="PS51063"/>
    </source>
</evidence>
<accession>A0A7W6GC85</accession>
<keyword evidence="2" id="KW-0238">DNA-binding</keyword>
<protein>
    <submittedName>
        <fullName evidence="7">CRP/FNR family transcriptional activator FtrB</fullName>
    </submittedName>
</protein>
<evidence type="ECO:0000313" key="8">
    <source>
        <dbReference type="Proteomes" id="UP000582090"/>
    </source>
</evidence>
<dbReference type="GO" id="GO:0003677">
    <property type="term" value="F:DNA binding"/>
    <property type="evidence" value="ECO:0007669"/>
    <property type="project" value="UniProtKB-KW"/>
</dbReference>
<dbReference type="InterPro" id="IPR036390">
    <property type="entry name" value="WH_DNA-bd_sf"/>
</dbReference>
<evidence type="ECO:0000313" key="7">
    <source>
        <dbReference type="EMBL" id="MBB3965862.1"/>
    </source>
</evidence>
<dbReference type="InterPro" id="IPR014710">
    <property type="entry name" value="RmlC-like_jellyroll"/>
</dbReference>
<feature type="transmembrane region" description="Helical" evidence="4">
    <location>
        <begin position="74"/>
        <end position="94"/>
    </location>
</feature>
<comment type="caution">
    <text evidence="7">The sequence shown here is derived from an EMBL/GenBank/DDBJ whole genome shotgun (WGS) entry which is preliminary data.</text>
</comment>
<proteinExistence type="predicted"/>
<dbReference type="InterPro" id="IPR012318">
    <property type="entry name" value="HTH_CRP"/>
</dbReference>
<evidence type="ECO:0000259" key="5">
    <source>
        <dbReference type="PROSITE" id="PS50042"/>
    </source>
</evidence>
<keyword evidence="1" id="KW-0805">Transcription regulation</keyword>
<dbReference type="Proteomes" id="UP000582090">
    <property type="component" value="Unassembled WGS sequence"/>
</dbReference>
<dbReference type="NCBIfam" id="NF006901">
    <property type="entry name" value="PRK09392.1"/>
    <property type="match status" value="1"/>
</dbReference>
<dbReference type="InterPro" id="IPR000595">
    <property type="entry name" value="cNMP-bd_dom"/>
</dbReference>
<dbReference type="SUPFAM" id="SSF51206">
    <property type="entry name" value="cAMP-binding domain-like"/>
    <property type="match status" value="1"/>
</dbReference>
<dbReference type="GO" id="GO:0005829">
    <property type="term" value="C:cytosol"/>
    <property type="evidence" value="ECO:0007669"/>
    <property type="project" value="TreeGrafter"/>
</dbReference>
<sequence length="239" mass="27088">MRKEEKPSIRKLPLFRDIMPQTFDTLMMAAYSQNFPPLLDLFREGEKADFLHVVVEGAVELHAKWNGRETVMAVVRPVSAFILAACVSDMVYLMSARTLEKSRIIMLPAGDLRSAMRRDPDLAMASMNELAMSYRVMVRHAKNLKLRSARERLAAWILQQSGLAGSTPSFFLPLEKRQLATYLGITAESLSRLLRGLQPDGVKVDGTRIIITDINRLRQVTELDHLLDDEVVTFEDRVS</sequence>
<dbReference type="PANTHER" id="PTHR24567">
    <property type="entry name" value="CRP FAMILY TRANSCRIPTIONAL REGULATORY PROTEIN"/>
    <property type="match status" value="1"/>
</dbReference>
<dbReference type="SMART" id="SM00419">
    <property type="entry name" value="HTH_CRP"/>
    <property type="match status" value="1"/>
</dbReference>
<dbReference type="InterPro" id="IPR018490">
    <property type="entry name" value="cNMP-bd_dom_sf"/>
</dbReference>
<dbReference type="AlphaFoldDB" id="A0A7W6GC85"/>
<dbReference type="Pfam" id="PF13545">
    <property type="entry name" value="HTH_Crp_2"/>
    <property type="match status" value="1"/>
</dbReference>
<evidence type="ECO:0000256" key="3">
    <source>
        <dbReference type="ARBA" id="ARBA00023163"/>
    </source>
</evidence>
<reference evidence="7 8" key="1">
    <citation type="submission" date="2020-08" db="EMBL/GenBank/DDBJ databases">
        <title>Genomic Encyclopedia of Type Strains, Phase IV (KMG-IV): sequencing the most valuable type-strain genomes for metagenomic binning, comparative biology and taxonomic classification.</title>
        <authorList>
            <person name="Goeker M."/>
        </authorList>
    </citation>
    <scope>NUCLEOTIDE SEQUENCE [LARGE SCALE GENOMIC DNA]</scope>
    <source>
        <strain evidence="7 8">DSM 26575</strain>
    </source>
</reference>
<dbReference type="InterPro" id="IPR036388">
    <property type="entry name" value="WH-like_DNA-bd_sf"/>
</dbReference>
<dbReference type="InterPro" id="IPR050397">
    <property type="entry name" value="Env_Response_Regulators"/>
</dbReference>
<organism evidence="7 8">
    <name type="scientific">Rhizobium metallidurans</name>
    <dbReference type="NCBI Taxonomy" id="1265931"/>
    <lineage>
        <taxon>Bacteria</taxon>
        <taxon>Pseudomonadati</taxon>
        <taxon>Pseudomonadota</taxon>
        <taxon>Alphaproteobacteria</taxon>
        <taxon>Hyphomicrobiales</taxon>
        <taxon>Rhizobiaceae</taxon>
        <taxon>Rhizobium/Agrobacterium group</taxon>
        <taxon>Rhizobium</taxon>
    </lineage>
</organism>
<dbReference type="PROSITE" id="PS51063">
    <property type="entry name" value="HTH_CRP_2"/>
    <property type="match status" value="1"/>
</dbReference>
<dbReference type="Gene3D" id="2.60.120.10">
    <property type="entry name" value="Jelly Rolls"/>
    <property type="match status" value="1"/>
</dbReference>
<dbReference type="RefSeq" id="WP_183901385.1">
    <property type="nucleotide sequence ID" value="NZ_JACIDW010000012.1"/>
</dbReference>